<reference evidence="1 2" key="1">
    <citation type="journal article" date="2013" name="BMC Genomics">
        <title>Reconstruction of the lipid metabolism for the microalga Monoraphidium neglectum from its genome sequence reveals characteristics suitable for biofuel production.</title>
        <authorList>
            <person name="Bogen C."/>
            <person name="Al-Dilaimi A."/>
            <person name="Albersmeier A."/>
            <person name="Wichmann J."/>
            <person name="Grundmann M."/>
            <person name="Rupp O."/>
            <person name="Lauersen K.J."/>
            <person name="Blifernez-Klassen O."/>
            <person name="Kalinowski J."/>
            <person name="Goesmann A."/>
            <person name="Mussgnug J.H."/>
            <person name="Kruse O."/>
        </authorList>
    </citation>
    <scope>NUCLEOTIDE SEQUENCE [LARGE SCALE GENOMIC DNA]</scope>
    <source>
        <strain evidence="1 2">SAG 48.87</strain>
    </source>
</reference>
<dbReference type="RefSeq" id="XP_013890638.1">
    <property type="nucleotide sequence ID" value="XM_014035184.1"/>
</dbReference>
<gene>
    <name evidence="1" type="ORF">MNEG_16346</name>
</gene>
<dbReference type="GeneID" id="25734096"/>
<name>A0A0D2K652_9CHLO</name>
<dbReference type="AlphaFoldDB" id="A0A0D2K652"/>
<sequence>MLGQGFSPDAVDYGNRTGLMLAAANGQKVGTATATDTGTATDTKTAGLVAITL</sequence>
<evidence type="ECO:0000313" key="1">
    <source>
        <dbReference type="EMBL" id="KIY91618.1"/>
    </source>
</evidence>
<keyword evidence="2" id="KW-1185">Reference proteome</keyword>
<protein>
    <submittedName>
        <fullName evidence="1">Uncharacterized protein</fullName>
    </submittedName>
</protein>
<accession>A0A0D2K652</accession>
<dbReference type="KEGG" id="mng:MNEG_16346"/>
<evidence type="ECO:0000313" key="2">
    <source>
        <dbReference type="Proteomes" id="UP000054498"/>
    </source>
</evidence>
<proteinExistence type="predicted"/>
<dbReference type="EMBL" id="KK106477">
    <property type="protein sequence ID" value="KIY91618.1"/>
    <property type="molecule type" value="Genomic_DNA"/>
</dbReference>
<organism evidence="1 2">
    <name type="scientific">Monoraphidium neglectum</name>
    <dbReference type="NCBI Taxonomy" id="145388"/>
    <lineage>
        <taxon>Eukaryota</taxon>
        <taxon>Viridiplantae</taxon>
        <taxon>Chlorophyta</taxon>
        <taxon>core chlorophytes</taxon>
        <taxon>Chlorophyceae</taxon>
        <taxon>CS clade</taxon>
        <taxon>Sphaeropleales</taxon>
        <taxon>Selenastraceae</taxon>
        <taxon>Monoraphidium</taxon>
    </lineage>
</organism>
<dbReference type="Proteomes" id="UP000054498">
    <property type="component" value="Unassembled WGS sequence"/>
</dbReference>